<dbReference type="InterPro" id="IPR058531">
    <property type="entry name" value="Baseplate_J_M"/>
</dbReference>
<dbReference type="Proteomes" id="UP000386575">
    <property type="component" value="Unassembled WGS sequence"/>
</dbReference>
<protein>
    <submittedName>
        <fullName evidence="2">Baseplate J protein</fullName>
    </submittedName>
</protein>
<gene>
    <name evidence="2" type="ORF">F4V91_08635</name>
</gene>
<accession>A0A6A1TPT0</accession>
<proteinExistence type="predicted"/>
<evidence type="ECO:0000313" key="3">
    <source>
        <dbReference type="Proteomes" id="UP000386575"/>
    </source>
</evidence>
<dbReference type="EMBL" id="VZUL01000002">
    <property type="protein sequence ID" value="KAB1086489.1"/>
    <property type="molecule type" value="Genomic_DNA"/>
</dbReference>
<feature type="domain" description="Baseplate J-like central" evidence="1">
    <location>
        <begin position="125"/>
        <end position="199"/>
    </location>
</feature>
<sequence>MVDLSTLPTPQVIQALDYEALVTRQKEMFQTLWTAVRAANPDLDLPQYDVAMLQTDPVMIVIQANAYRELGERARINDAARANLLGYATGSDLDAVAADHGVTRLTGESDKALRERIVLADQGRSTAGPEEWYEFHARSVDADIRDVAVYRTGTGPELEIAVLTTSGGGTPTTELLAEITAAVDNPAVRSINDIVTVVPAVKTTVNVAAEIWLLPEAPMAVFEGLSAGLATALAAEGGIGFDVNKSWLVSRLSPGGVSKVNLTAPANDVIMDNFSAAALGTVSLTFMGRSR</sequence>
<dbReference type="PANTHER" id="PTHR35862">
    <property type="entry name" value="FELS-2 PROPHAGE PROTEIN"/>
    <property type="match status" value="1"/>
</dbReference>
<evidence type="ECO:0000259" key="1">
    <source>
        <dbReference type="Pfam" id="PF26078"/>
    </source>
</evidence>
<name>A0A6A1TPT0_NEOGA</name>
<dbReference type="Pfam" id="PF26078">
    <property type="entry name" value="Baseplate_J_M"/>
    <property type="match status" value="1"/>
</dbReference>
<organism evidence="2 3">
    <name type="scientific">Neorhizobium galegae</name>
    <name type="common">Rhizobium galegae</name>
    <dbReference type="NCBI Taxonomy" id="399"/>
    <lineage>
        <taxon>Bacteria</taxon>
        <taxon>Pseudomonadati</taxon>
        <taxon>Pseudomonadota</taxon>
        <taxon>Alphaproteobacteria</taxon>
        <taxon>Hyphomicrobiales</taxon>
        <taxon>Rhizobiaceae</taxon>
        <taxon>Rhizobium/Agrobacterium group</taxon>
        <taxon>Neorhizobium</taxon>
    </lineage>
</organism>
<dbReference type="PANTHER" id="PTHR35862:SF1">
    <property type="entry name" value="FELS-2 PROPHAGE PROTEIN"/>
    <property type="match status" value="1"/>
</dbReference>
<evidence type="ECO:0000313" key="2">
    <source>
        <dbReference type="EMBL" id="KAB1086489.1"/>
    </source>
</evidence>
<dbReference type="AlphaFoldDB" id="A0A6A1TPT0"/>
<comment type="caution">
    <text evidence="2">The sequence shown here is derived from an EMBL/GenBank/DDBJ whole genome shotgun (WGS) entry which is preliminary data.</text>
</comment>
<reference evidence="2 3" key="1">
    <citation type="submission" date="2019-09" db="EMBL/GenBank/DDBJ databases">
        <title>Genome sequencing of Ng87 strain.</title>
        <authorList>
            <person name="Karasev E.S."/>
            <person name="Andronov E."/>
        </authorList>
    </citation>
    <scope>NUCLEOTIDE SEQUENCE [LARGE SCALE GENOMIC DNA]</scope>
    <source>
        <strain evidence="2 3">Ng87</strain>
    </source>
</reference>
<dbReference type="InterPro" id="IPR014507">
    <property type="entry name" value="Baseplate_assembly_J_pred"/>
</dbReference>
<dbReference type="PIRSF" id="PIRSF020481">
    <property type="entry name" value="BAP"/>
    <property type="match status" value="1"/>
</dbReference>
<dbReference type="InterPro" id="IPR052726">
    <property type="entry name" value="Phage_Baseplate_Hub"/>
</dbReference>
<dbReference type="RefSeq" id="WP_151041902.1">
    <property type="nucleotide sequence ID" value="NZ_VZUL01000002.1"/>
</dbReference>